<protein>
    <recommendedName>
        <fullName evidence="3">Lipoprotein</fullName>
    </recommendedName>
</protein>
<organism evidence="1 2">
    <name type="scientific">Sphingobium boeckii</name>
    <dbReference type="NCBI Taxonomy" id="1082345"/>
    <lineage>
        <taxon>Bacteria</taxon>
        <taxon>Pseudomonadati</taxon>
        <taxon>Pseudomonadota</taxon>
        <taxon>Alphaproteobacteria</taxon>
        <taxon>Sphingomonadales</taxon>
        <taxon>Sphingomonadaceae</taxon>
        <taxon>Sphingobium</taxon>
    </lineage>
</organism>
<gene>
    <name evidence="1" type="ORF">FHS49_002185</name>
</gene>
<keyword evidence="2" id="KW-1185">Reference proteome</keyword>
<evidence type="ECO:0000313" key="1">
    <source>
        <dbReference type="EMBL" id="MBB5686169.1"/>
    </source>
</evidence>
<reference evidence="1 2" key="1">
    <citation type="submission" date="2020-08" db="EMBL/GenBank/DDBJ databases">
        <title>Genomic Encyclopedia of Type Strains, Phase IV (KMG-IV): sequencing the most valuable type-strain genomes for metagenomic binning, comparative biology and taxonomic classification.</title>
        <authorList>
            <person name="Goeker M."/>
        </authorList>
    </citation>
    <scope>NUCLEOTIDE SEQUENCE [LARGE SCALE GENOMIC DNA]</scope>
    <source>
        <strain evidence="1 2">DSM 25079</strain>
    </source>
</reference>
<dbReference type="PROSITE" id="PS51257">
    <property type="entry name" value="PROKAR_LIPOPROTEIN"/>
    <property type="match status" value="1"/>
</dbReference>
<proteinExistence type="predicted"/>
<dbReference type="RefSeq" id="WP_184018266.1">
    <property type="nucleotide sequence ID" value="NZ_JACIJC010000003.1"/>
</dbReference>
<evidence type="ECO:0008006" key="3">
    <source>
        <dbReference type="Google" id="ProtNLM"/>
    </source>
</evidence>
<sequence length="212" mass="22032">MRQAAFLIIPSLLAITACGSKPLTLGETAVDKAATCGVVAAAAARTVATDIKAPLSVEARGQMLSYALLAGSEGTQFAPETTGAVIKRMPELADAVTDTNWEKLVAPCAQEFPIASASAPQLPTDPLVSALGCDQIGSFMRKALASDPLYEEAQVRYGKLDAKMDGKVAPLLASRGMASEDKAKAQKLTAMATFAKLGPPDKLMDACIARYG</sequence>
<comment type="caution">
    <text evidence="1">The sequence shown here is derived from an EMBL/GenBank/DDBJ whole genome shotgun (WGS) entry which is preliminary data.</text>
</comment>
<dbReference type="EMBL" id="JACIJC010000003">
    <property type="protein sequence ID" value="MBB5686169.1"/>
    <property type="molecule type" value="Genomic_DNA"/>
</dbReference>
<dbReference type="Proteomes" id="UP000549617">
    <property type="component" value="Unassembled WGS sequence"/>
</dbReference>
<accession>A0A7W9AIM2</accession>
<name>A0A7W9AIM2_9SPHN</name>
<evidence type="ECO:0000313" key="2">
    <source>
        <dbReference type="Proteomes" id="UP000549617"/>
    </source>
</evidence>
<dbReference type="AlphaFoldDB" id="A0A7W9AIM2"/>